<gene>
    <name evidence="1" type="ORF">H8E19_14630</name>
</gene>
<name>A0A8J6N2D6_9DELT</name>
<evidence type="ECO:0000313" key="2">
    <source>
        <dbReference type="Proteomes" id="UP000650524"/>
    </source>
</evidence>
<evidence type="ECO:0000313" key="1">
    <source>
        <dbReference type="EMBL" id="MBC8178636.1"/>
    </source>
</evidence>
<reference evidence="1 2" key="1">
    <citation type="submission" date="2020-08" db="EMBL/GenBank/DDBJ databases">
        <title>Bridging the membrane lipid divide: bacteria of the FCB group superphylum have the potential to synthesize archaeal ether lipids.</title>
        <authorList>
            <person name="Villanueva L."/>
            <person name="Von Meijenfeldt F.A.B."/>
            <person name="Westbye A.B."/>
            <person name="Yadav S."/>
            <person name="Hopmans E.C."/>
            <person name="Dutilh B.E."/>
            <person name="Sinninghe Damste J.S."/>
        </authorList>
    </citation>
    <scope>NUCLEOTIDE SEQUENCE [LARGE SCALE GENOMIC DNA]</scope>
    <source>
        <strain evidence="1">NIOZ-UU27</strain>
    </source>
</reference>
<dbReference type="AlphaFoldDB" id="A0A8J6N2D6"/>
<protein>
    <submittedName>
        <fullName evidence="1">Uncharacterized protein</fullName>
    </submittedName>
</protein>
<organism evidence="1 2">
    <name type="scientific">Candidatus Desulfacyla euxinica</name>
    <dbReference type="NCBI Taxonomy" id="2841693"/>
    <lineage>
        <taxon>Bacteria</taxon>
        <taxon>Deltaproteobacteria</taxon>
        <taxon>Candidatus Desulfacyla</taxon>
    </lineage>
</organism>
<sequence length="285" mass="32068">MKLFESTVRDMTTDHNEKMKTRTAILFPHSYLSEFARDRILSSFGSIIVCRPWYMESAAGTEENDSHITIVRPPEDLKPPKDIRKILSEYRLWMSQNQGYSPLPAGGGENATWEIRHALRQTGKEVREPVKELALKWHLVLHLERELEESRTSADEMLLRVKAERSPLAEAIEEANPSHGLFDDLPLSSSQLSIGERHLSPVLGAWFGLFGRSFPEDGSFVTIAPDVLSYAAELFGTGLPEPSREDGKSSFRTIHLPRVSVDTRMEKDSVKAGFSGRTLMLVDCG</sequence>
<comment type="caution">
    <text evidence="1">The sequence shown here is derived from an EMBL/GenBank/DDBJ whole genome shotgun (WGS) entry which is preliminary data.</text>
</comment>
<accession>A0A8J6N2D6</accession>
<dbReference type="EMBL" id="JACNJD010000296">
    <property type="protein sequence ID" value="MBC8178636.1"/>
    <property type="molecule type" value="Genomic_DNA"/>
</dbReference>
<proteinExistence type="predicted"/>
<dbReference type="Proteomes" id="UP000650524">
    <property type="component" value="Unassembled WGS sequence"/>
</dbReference>